<dbReference type="GO" id="GO:0009103">
    <property type="term" value="P:lipopolysaccharide biosynthetic process"/>
    <property type="evidence" value="ECO:0007669"/>
    <property type="project" value="TreeGrafter"/>
</dbReference>
<evidence type="ECO:0000313" key="4">
    <source>
        <dbReference type="Proteomes" id="UP000184147"/>
    </source>
</evidence>
<dbReference type="SUPFAM" id="SSF53756">
    <property type="entry name" value="UDP-Glycosyltransferase/glycogen phosphorylase"/>
    <property type="match status" value="1"/>
</dbReference>
<dbReference type="GO" id="GO:0016757">
    <property type="term" value="F:glycosyltransferase activity"/>
    <property type="evidence" value="ECO:0007669"/>
    <property type="project" value="InterPro"/>
</dbReference>
<feature type="domain" description="Glycosyl transferase family 1" evidence="2">
    <location>
        <begin position="206"/>
        <end position="353"/>
    </location>
</feature>
<sequence length="396" mass="45755">MKKILFISWDGAETNYMEGLFLPIFNAIQAKSDYQFHVIQFSWSDPYKISKIKETASAYQISYQHLPVYKKPTNLIGSIYSLFKGRKFVESYIINNAIDIVMPRSVMPAFLVNKLRISGFKLVFDADGLPLEERIDFGGLKMNSRHYRFLKKQEDKILSHSDLVITRSKKSINIHAETIGGKSLEKFSRVINGRDVDFFKPNKEARKKIREELGVSAKDKLFVYCGSLGPQYCVEEMIEIFRQYYDKTKSGYFLVLTPNVNFMQERIPQELKKVILVKRINYQDVPAFLSAADIAFSLRIPRYSMRGVFPIKLAEYLLMGLPTITSKGIGDTEDLLKDAPGCFIFNHFSRKSMILVADFVEKSETFDKKKIRDFAEKNFSIEKSAKQYIKTLDKLV</sequence>
<keyword evidence="1 3" id="KW-0808">Transferase</keyword>
<organism evidence="3 4">
    <name type="scientific">Flavobacterium fontis</name>
    <dbReference type="NCBI Taxonomy" id="1124188"/>
    <lineage>
        <taxon>Bacteria</taxon>
        <taxon>Pseudomonadati</taxon>
        <taxon>Bacteroidota</taxon>
        <taxon>Flavobacteriia</taxon>
        <taxon>Flavobacteriales</taxon>
        <taxon>Flavobacteriaceae</taxon>
        <taxon>Flavobacterium</taxon>
    </lineage>
</organism>
<protein>
    <submittedName>
        <fullName evidence="3">Glycosyltransferase involved in cell wall bisynthesis</fullName>
    </submittedName>
</protein>
<dbReference type="Pfam" id="PF00534">
    <property type="entry name" value="Glycos_transf_1"/>
    <property type="match status" value="1"/>
</dbReference>
<dbReference type="PANTHER" id="PTHR46401">
    <property type="entry name" value="GLYCOSYLTRANSFERASE WBBK-RELATED"/>
    <property type="match status" value="1"/>
</dbReference>
<keyword evidence="4" id="KW-1185">Reference proteome</keyword>
<dbReference type="CDD" id="cd03801">
    <property type="entry name" value="GT4_PimA-like"/>
    <property type="match status" value="1"/>
</dbReference>
<evidence type="ECO:0000256" key="1">
    <source>
        <dbReference type="ARBA" id="ARBA00022679"/>
    </source>
</evidence>
<dbReference type="EMBL" id="FQVQ01000001">
    <property type="protein sequence ID" value="SHE83611.1"/>
    <property type="molecule type" value="Genomic_DNA"/>
</dbReference>
<dbReference type="Proteomes" id="UP000184147">
    <property type="component" value="Unassembled WGS sequence"/>
</dbReference>
<evidence type="ECO:0000313" key="3">
    <source>
        <dbReference type="EMBL" id="SHE83611.1"/>
    </source>
</evidence>
<dbReference type="OrthoDB" id="1220440at2"/>
<proteinExistence type="predicted"/>
<dbReference type="Gene3D" id="3.40.50.2000">
    <property type="entry name" value="Glycogen Phosphorylase B"/>
    <property type="match status" value="2"/>
</dbReference>
<dbReference type="PANTHER" id="PTHR46401:SF2">
    <property type="entry name" value="GLYCOSYLTRANSFERASE WBBK-RELATED"/>
    <property type="match status" value="1"/>
</dbReference>
<dbReference type="RefSeq" id="WP_073360935.1">
    <property type="nucleotide sequence ID" value="NZ_FQVQ01000001.1"/>
</dbReference>
<dbReference type="STRING" id="1124188.SAMN05444377_101384"/>
<evidence type="ECO:0000259" key="2">
    <source>
        <dbReference type="Pfam" id="PF00534"/>
    </source>
</evidence>
<gene>
    <name evidence="3" type="ORF">SAMN05444377_101384</name>
</gene>
<name>A0A1M4WQN9_9FLAO</name>
<reference evidence="3 4" key="1">
    <citation type="submission" date="2016-11" db="EMBL/GenBank/DDBJ databases">
        <authorList>
            <person name="Jaros S."/>
            <person name="Januszkiewicz K."/>
            <person name="Wedrychowicz H."/>
        </authorList>
    </citation>
    <scope>NUCLEOTIDE SEQUENCE [LARGE SCALE GENOMIC DNA]</scope>
    <source>
        <strain evidence="3 4">DSM 25660</strain>
    </source>
</reference>
<dbReference type="AlphaFoldDB" id="A0A1M4WQN9"/>
<dbReference type="InterPro" id="IPR001296">
    <property type="entry name" value="Glyco_trans_1"/>
</dbReference>
<accession>A0A1M4WQN9</accession>